<sequence length="212" mass="23080">MSKLIDSVSSGLQAELEATLRDIDTGNLQAYARIVRVLAQLVCHRRGKREDTRGGRRTAAHERARVEPRRRRWAGGREEGRGYVDVAGPDGADTAPHREVPPSYPINTPSNGEPTTHFEKGNAVRVSDALSSEAEQMYTAARLHKTAGTAGHPGRYQVSGVGPYTPQWAASQPPRPPAEQSALYANYGYGTQNGRGNNSSSSRFSNIIHPHN</sequence>
<proteinExistence type="predicted"/>
<reference evidence="3" key="1">
    <citation type="submission" date="2014-04" db="EMBL/GenBank/DDBJ databases">
        <title>Evolutionary Origins and Diversification of the Mycorrhizal Mutualists.</title>
        <authorList>
            <consortium name="DOE Joint Genome Institute"/>
            <consortium name="Mycorrhizal Genomics Consortium"/>
            <person name="Kohler A."/>
            <person name="Kuo A."/>
            <person name="Nagy L.G."/>
            <person name="Floudas D."/>
            <person name="Copeland A."/>
            <person name="Barry K.W."/>
            <person name="Cichocki N."/>
            <person name="Veneault-Fourrey C."/>
            <person name="LaButti K."/>
            <person name="Lindquist E.A."/>
            <person name="Lipzen A."/>
            <person name="Lundell T."/>
            <person name="Morin E."/>
            <person name="Murat C."/>
            <person name="Riley R."/>
            <person name="Ohm R."/>
            <person name="Sun H."/>
            <person name="Tunlid A."/>
            <person name="Henrissat B."/>
            <person name="Grigoriev I.V."/>
            <person name="Hibbett D.S."/>
            <person name="Martin F."/>
        </authorList>
    </citation>
    <scope>NUCLEOTIDE SEQUENCE [LARGE SCALE GENOMIC DNA]</scope>
    <source>
        <strain evidence="3">FD-334 SS-4</strain>
    </source>
</reference>
<feature type="region of interest" description="Disordered" evidence="1">
    <location>
        <begin position="167"/>
        <end position="212"/>
    </location>
</feature>
<feature type="region of interest" description="Disordered" evidence="1">
    <location>
        <begin position="47"/>
        <end position="114"/>
    </location>
</feature>
<dbReference type="Proteomes" id="UP000054270">
    <property type="component" value="Unassembled WGS sequence"/>
</dbReference>
<evidence type="ECO:0000256" key="1">
    <source>
        <dbReference type="SAM" id="MobiDB-lite"/>
    </source>
</evidence>
<name>A0A0D2NW02_HYPSF</name>
<organism evidence="2 3">
    <name type="scientific">Hypholoma sublateritium (strain FD-334 SS-4)</name>
    <dbReference type="NCBI Taxonomy" id="945553"/>
    <lineage>
        <taxon>Eukaryota</taxon>
        <taxon>Fungi</taxon>
        <taxon>Dikarya</taxon>
        <taxon>Basidiomycota</taxon>
        <taxon>Agaricomycotina</taxon>
        <taxon>Agaricomycetes</taxon>
        <taxon>Agaricomycetidae</taxon>
        <taxon>Agaricales</taxon>
        <taxon>Agaricineae</taxon>
        <taxon>Strophariaceae</taxon>
        <taxon>Hypholoma</taxon>
    </lineage>
</organism>
<dbReference type="EMBL" id="KN817986">
    <property type="protein sequence ID" value="KJA12695.1"/>
    <property type="molecule type" value="Genomic_DNA"/>
</dbReference>
<protein>
    <submittedName>
        <fullName evidence="2">Uncharacterized protein</fullName>
    </submittedName>
</protein>
<feature type="compositionally biased region" description="Polar residues" evidence="1">
    <location>
        <begin position="105"/>
        <end position="114"/>
    </location>
</feature>
<evidence type="ECO:0000313" key="2">
    <source>
        <dbReference type="EMBL" id="KJA12695.1"/>
    </source>
</evidence>
<evidence type="ECO:0000313" key="3">
    <source>
        <dbReference type="Proteomes" id="UP000054270"/>
    </source>
</evidence>
<gene>
    <name evidence="2" type="ORF">HYPSUDRAFT_1090270</name>
</gene>
<keyword evidence="3" id="KW-1185">Reference proteome</keyword>
<feature type="compositionally biased region" description="Basic and acidic residues" evidence="1">
    <location>
        <begin position="48"/>
        <end position="67"/>
    </location>
</feature>
<dbReference type="OrthoDB" id="10666059at2759"/>
<feature type="compositionally biased region" description="Low complexity" evidence="1">
    <location>
        <begin position="194"/>
        <end position="206"/>
    </location>
</feature>
<dbReference type="AlphaFoldDB" id="A0A0D2NW02"/>
<accession>A0A0D2NW02</accession>